<sequence length="142" mass="16152">MDKNTDYNTWDAFSSLKSAPTLPNHDMTIRKQDPFLKHSPAVSHANFNMEDGPRNQSEASISPMIAGSLSTKCHHPMSPHNTSECLYASIRFHKSKESQSEDRFQDLLLYRQEHGHMLCSSLVTRPTKRFRNGSGDRETNTT</sequence>
<reference evidence="1" key="2">
    <citation type="submission" date="2021-04" db="EMBL/GenBank/DDBJ databases">
        <authorList>
            <person name="Podell S."/>
        </authorList>
    </citation>
    <scope>NUCLEOTIDE SEQUENCE</scope>
    <source>
        <strain evidence="1">Hildebrandi</strain>
    </source>
</reference>
<dbReference type="AlphaFoldDB" id="A0A9K3M2A6"/>
<comment type="caution">
    <text evidence="1">The sequence shown here is derived from an EMBL/GenBank/DDBJ whole genome shotgun (WGS) entry which is preliminary data.</text>
</comment>
<keyword evidence="2" id="KW-1185">Reference proteome</keyword>
<organism evidence="1 2">
    <name type="scientific">Nitzschia inconspicua</name>
    <dbReference type="NCBI Taxonomy" id="303405"/>
    <lineage>
        <taxon>Eukaryota</taxon>
        <taxon>Sar</taxon>
        <taxon>Stramenopiles</taxon>
        <taxon>Ochrophyta</taxon>
        <taxon>Bacillariophyta</taxon>
        <taxon>Bacillariophyceae</taxon>
        <taxon>Bacillariophycidae</taxon>
        <taxon>Bacillariales</taxon>
        <taxon>Bacillariaceae</taxon>
        <taxon>Nitzschia</taxon>
    </lineage>
</organism>
<evidence type="ECO:0000313" key="1">
    <source>
        <dbReference type="EMBL" id="KAG7372968.1"/>
    </source>
</evidence>
<evidence type="ECO:0000313" key="2">
    <source>
        <dbReference type="Proteomes" id="UP000693970"/>
    </source>
</evidence>
<protein>
    <submittedName>
        <fullName evidence="1">Uncharacterized protein</fullName>
    </submittedName>
</protein>
<dbReference type="Proteomes" id="UP000693970">
    <property type="component" value="Unassembled WGS sequence"/>
</dbReference>
<dbReference type="EMBL" id="JAGRRH010000002">
    <property type="protein sequence ID" value="KAG7372968.1"/>
    <property type="molecule type" value="Genomic_DNA"/>
</dbReference>
<proteinExistence type="predicted"/>
<accession>A0A9K3M2A6</accession>
<gene>
    <name evidence="1" type="ORF">IV203_033692</name>
</gene>
<reference evidence="1" key="1">
    <citation type="journal article" date="2021" name="Sci. Rep.">
        <title>Diploid genomic architecture of Nitzschia inconspicua, an elite biomass production diatom.</title>
        <authorList>
            <person name="Oliver A."/>
            <person name="Podell S."/>
            <person name="Pinowska A."/>
            <person name="Traller J.C."/>
            <person name="Smith S.R."/>
            <person name="McClure R."/>
            <person name="Beliaev A."/>
            <person name="Bohutskyi P."/>
            <person name="Hill E.A."/>
            <person name="Rabines A."/>
            <person name="Zheng H."/>
            <person name="Allen L.Z."/>
            <person name="Kuo A."/>
            <person name="Grigoriev I.V."/>
            <person name="Allen A.E."/>
            <person name="Hazlebeck D."/>
            <person name="Allen E.E."/>
        </authorList>
    </citation>
    <scope>NUCLEOTIDE SEQUENCE</scope>
    <source>
        <strain evidence="1">Hildebrandi</strain>
    </source>
</reference>
<name>A0A9K3M2A6_9STRA</name>